<dbReference type="PANTHER" id="PTHR10699:SF16">
    <property type="entry name" value="SPERM SURFACE PROTEIN SP17"/>
    <property type="match status" value="1"/>
</dbReference>
<organism evidence="3 4">
    <name type="scientific">Austrofundulus limnaeus</name>
    <name type="common">Annual killifish</name>
    <dbReference type="NCBI Taxonomy" id="52670"/>
    <lineage>
        <taxon>Eukaryota</taxon>
        <taxon>Metazoa</taxon>
        <taxon>Chordata</taxon>
        <taxon>Craniata</taxon>
        <taxon>Vertebrata</taxon>
        <taxon>Euteleostomi</taxon>
        <taxon>Actinopterygii</taxon>
        <taxon>Neopterygii</taxon>
        <taxon>Teleostei</taxon>
        <taxon>Neoteleostei</taxon>
        <taxon>Acanthomorphata</taxon>
        <taxon>Ovalentaria</taxon>
        <taxon>Atherinomorphae</taxon>
        <taxon>Cyprinodontiformes</taxon>
        <taxon>Rivulidae</taxon>
        <taxon>Austrofundulus</taxon>
    </lineage>
</organism>
<feature type="region of interest" description="Disordered" evidence="1">
    <location>
        <begin position="269"/>
        <end position="375"/>
    </location>
</feature>
<dbReference type="InterPro" id="IPR047579">
    <property type="entry name" value="DD_CABYR_SP17"/>
</dbReference>
<feature type="compositionally biased region" description="Acidic residues" evidence="1">
    <location>
        <begin position="366"/>
        <end position="375"/>
    </location>
</feature>
<feature type="compositionally biased region" description="Acidic residues" evidence="1">
    <location>
        <begin position="156"/>
        <end position="167"/>
    </location>
</feature>
<dbReference type="AlphaFoldDB" id="A0A2I4AZ14"/>
<evidence type="ECO:0000259" key="2">
    <source>
        <dbReference type="SMART" id="SM00394"/>
    </source>
</evidence>
<feature type="compositionally biased region" description="Acidic residues" evidence="1">
    <location>
        <begin position="677"/>
        <end position="689"/>
    </location>
</feature>
<sequence>MSFSNTHLRVPRGFSSVLEGLAREVLRDQPEDIPAYAVRYFDALLKQREESGVDPAEWAAKLEDRYNYDFQNTGTSPDKETASEKTISKAKLYESQTEDESSPSEEASSLSITQPCVSEKPDSPEGTDEEEINMAKKLSISGQKELSGNKLVADIQSDEENTADLEEDPTKNTPDEVDRSDPERDDNQNVPQFDSDPNILLSLREMSNVDVTPHELDLPSDEEGDQQESETVDVEIIDSNKEQNMETGKPVEFRPLSGLADVNICATDLEGTQETTEGGTVQESTYVVEGDKSTTPQLEENVELSQSELEFTQSSQQEEKDQAQKNPEEDQTEAKASYEKSNEGFSLSENDSDDSVIPKTSMVENSFEDVPEAQGIDEVEEEKLLEDATVEILQNNKLETQQKEESMELTAPLADYNISDSEDQLKFETAKDKTEGNTDEEEIHAACPTMKEMVDANASNLKDSDDDEMGVKGIISSDQPTTEAEDEIQEHETDHEDAEEIFEGILSQNQEPKKTQPSKDPDFEQDEMADTSGEDEEKGYAEMGDRENIDGSMEEVSSHATKSNTSISRRETETFDQGLPLENKQSPITVGKSQPENISEETQIASKEEEEYMEEMTDSYVQRNSKEMENEENIILAHSSDWAAADFEEEDSPDESEENPSASDDKVDKEECSRPQEEEDIMDIPLDDPEANRAAAKIQAGFRGHMTRKKMKPEDKTEGEERQEDRGQ</sequence>
<feature type="compositionally biased region" description="Acidic residues" evidence="1">
    <location>
        <begin position="523"/>
        <end position="537"/>
    </location>
</feature>
<dbReference type="GeneID" id="106515449"/>
<dbReference type="InterPro" id="IPR003117">
    <property type="entry name" value="cAMP_dep_PK_reg_su_I/II_a/b"/>
</dbReference>
<keyword evidence="4" id="KW-0808">Transferase</keyword>
<feature type="compositionally biased region" description="Basic and acidic residues" evidence="1">
    <location>
        <begin position="538"/>
        <end position="549"/>
    </location>
</feature>
<feature type="compositionally biased region" description="Polar residues" evidence="1">
    <location>
        <begin position="583"/>
        <end position="605"/>
    </location>
</feature>
<feature type="compositionally biased region" description="Acidic residues" evidence="1">
    <location>
        <begin position="483"/>
        <end position="502"/>
    </location>
</feature>
<feature type="compositionally biased region" description="Basic and acidic residues" evidence="1">
    <location>
        <begin position="712"/>
        <end position="728"/>
    </location>
</feature>
<dbReference type="InterPro" id="IPR000048">
    <property type="entry name" value="IQ_motif_EF-hand-BS"/>
</dbReference>
<feature type="region of interest" description="Disordered" evidence="1">
    <location>
        <begin position="68"/>
        <end position="231"/>
    </location>
</feature>
<accession>A0A2I4AZ14</accession>
<gene>
    <name evidence="4" type="primary">nrgnb</name>
</gene>
<feature type="compositionally biased region" description="Basic and acidic residues" evidence="1">
    <location>
        <begin position="663"/>
        <end position="676"/>
    </location>
</feature>
<feature type="compositionally biased region" description="Polar residues" evidence="1">
    <location>
        <begin position="293"/>
        <end position="316"/>
    </location>
</feature>
<name>A0A2I4AZ14_AUSLI</name>
<dbReference type="CTD" id="791178"/>
<dbReference type="GO" id="GO:0005516">
    <property type="term" value="F:calmodulin binding"/>
    <property type="evidence" value="ECO:0007669"/>
    <property type="project" value="TreeGrafter"/>
</dbReference>
<feature type="compositionally biased region" description="Basic and acidic residues" evidence="1">
    <location>
        <begin position="317"/>
        <end position="342"/>
    </location>
</feature>
<feature type="compositionally biased region" description="Polar residues" evidence="1">
    <location>
        <begin position="558"/>
        <end position="567"/>
    </location>
</feature>
<evidence type="ECO:0000313" key="3">
    <source>
        <dbReference type="Proteomes" id="UP000192220"/>
    </source>
</evidence>
<feature type="domain" description="RIIa" evidence="2">
    <location>
        <begin position="12"/>
        <end position="49"/>
    </location>
</feature>
<evidence type="ECO:0000313" key="4">
    <source>
        <dbReference type="RefSeq" id="XP_013860721.1"/>
    </source>
</evidence>
<feature type="compositionally biased region" description="Basic and acidic residues" evidence="1">
    <location>
        <begin position="77"/>
        <end position="87"/>
    </location>
</feature>
<feature type="compositionally biased region" description="Low complexity" evidence="1">
    <location>
        <begin position="270"/>
        <end position="283"/>
    </location>
</feature>
<feature type="compositionally biased region" description="Basic and acidic residues" evidence="1">
    <location>
        <begin position="511"/>
        <end position="522"/>
    </location>
</feature>
<dbReference type="PROSITE" id="PS50096">
    <property type="entry name" value="IQ"/>
    <property type="match status" value="1"/>
</dbReference>
<feature type="region of interest" description="Disordered" evidence="1">
    <location>
        <begin position="458"/>
        <end position="728"/>
    </location>
</feature>
<keyword evidence="3" id="KW-1185">Reference proteome</keyword>
<feature type="compositionally biased region" description="Basic and acidic residues" evidence="1">
    <location>
        <begin position="168"/>
        <end position="187"/>
    </location>
</feature>
<dbReference type="RefSeq" id="XP_013860721.1">
    <property type="nucleotide sequence ID" value="XM_014005267.1"/>
</dbReference>
<dbReference type="CDD" id="cd12100">
    <property type="entry name" value="DD_CABYR_SP17"/>
    <property type="match status" value="1"/>
</dbReference>
<dbReference type="PANTHER" id="PTHR10699">
    <property type="entry name" value="NEUROMODULIN"/>
    <property type="match status" value="1"/>
</dbReference>
<feature type="compositionally biased region" description="Acidic residues" evidence="1">
    <location>
        <begin position="608"/>
        <end position="617"/>
    </location>
</feature>
<feature type="compositionally biased region" description="Acidic residues" evidence="1">
    <location>
        <begin position="646"/>
        <end position="658"/>
    </location>
</feature>
<dbReference type="Proteomes" id="UP000192220">
    <property type="component" value="Unplaced"/>
</dbReference>
<dbReference type="Pfam" id="PF00612">
    <property type="entry name" value="IQ"/>
    <property type="match status" value="1"/>
</dbReference>
<reference evidence="4" key="1">
    <citation type="submission" date="2025-08" db="UniProtKB">
        <authorList>
            <consortium name="RefSeq"/>
        </authorList>
    </citation>
    <scope>IDENTIFICATION</scope>
    <source>
        <strain evidence="4">Quisiro</strain>
        <tissue evidence="4">Liver</tissue>
    </source>
</reference>
<dbReference type="SMART" id="SM00394">
    <property type="entry name" value="RIIa"/>
    <property type="match status" value="1"/>
</dbReference>
<protein>
    <submittedName>
        <fullName evidence="4">Neurogranin (Protein kinase C substrate, RC3) b isoform X2</fullName>
    </submittedName>
</protein>
<proteinExistence type="predicted"/>
<keyword evidence="4" id="KW-0418">Kinase</keyword>
<evidence type="ECO:0000256" key="1">
    <source>
        <dbReference type="SAM" id="MobiDB-lite"/>
    </source>
</evidence>
<dbReference type="CDD" id="cd23767">
    <property type="entry name" value="IQCD"/>
    <property type="match status" value="1"/>
</dbReference>
<feature type="compositionally biased region" description="Acidic residues" evidence="1">
    <location>
        <begin position="218"/>
        <end position="231"/>
    </location>
</feature>
<dbReference type="Pfam" id="PF02197">
    <property type="entry name" value="RIIa"/>
    <property type="match status" value="1"/>
</dbReference>
<dbReference type="SMART" id="SM00015">
    <property type="entry name" value="IQ"/>
    <property type="match status" value="1"/>
</dbReference>
<dbReference type="OrthoDB" id="252964at2759"/>
<dbReference type="SUPFAM" id="SSF47391">
    <property type="entry name" value="Dimerization-anchoring domain of cAMP-dependent PK regulatory subunit"/>
    <property type="match status" value="1"/>
</dbReference>
<dbReference type="Gene3D" id="1.20.890.10">
    <property type="entry name" value="cAMP-dependent protein kinase regulatory subunit, dimerization-anchoring domain"/>
    <property type="match status" value="1"/>
</dbReference>